<comment type="pathway">
    <text evidence="2">Siderophore biosynthesis; mycobactin biosynthesis.</text>
</comment>
<feature type="domain" description="Acyltransferase MbtK/IucB-like conserved" evidence="6">
    <location>
        <begin position="64"/>
        <end position="112"/>
    </location>
</feature>
<sequence>MTTPARTATTATFPDVPTGPGGEADLAAPAGDVAPPGSRRLRTGAPGELLLTHAAPGGGRLTLRVLDPDADLDVLHDWVTRPRARFWGLAEMSRAELRDLYAYVGSLPTHHAFLVRWDETPVALLQTYEPEHDPVGEAYPVRPGDVGAHLLLGARGPRGADLWGAVGPLMVAFCFANPRVDRVVVEPDAANARAHARMRALGFETAGRVRVGEKDAVLAFLTRERARDLLAAAAAVSRD</sequence>
<dbReference type="AlphaFoldDB" id="A0AAU8G6B5"/>
<dbReference type="InterPro" id="IPR019432">
    <property type="entry name" value="Acyltransferase_MbtK/IucB-like"/>
</dbReference>
<gene>
    <name evidence="7" type="ORF">ABRQ22_08770</name>
</gene>
<evidence type="ECO:0000256" key="2">
    <source>
        <dbReference type="ARBA" id="ARBA00005102"/>
    </source>
</evidence>
<accession>A0AAU8G6B5</accession>
<dbReference type="Gene3D" id="3.40.630.30">
    <property type="match status" value="1"/>
</dbReference>
<evidence type="ECO:0000313" key="7">
    <source>
        <dbReference type="EMBL" id="XCH31754.1"/>
    </source>
</evidence>
<proteinExistence type="predicted"/>
<protein>
    <recommendedName>
        <fullName evidence="3">Lysine N-acyltransferase MbtK</fullName>
    </recommendedName>
    <alternativeName>
        <fullName evidence="4">Mycobactin synthase protein K</fullName>
    </alternativeName>
</protein>
<dbReference type="SUPFAM" id="SSF55729">
    <property type="entry name" value="Acyl-CoA N-acyltransferases (Nat)"/>
    <property type="match status" value="1"/>
</dbReference>
<dbReference type="GO" id="GO:0016410">
    <property type="term" value="F:N-acyltransferase activity"/>
    <property type="evidence" value="ECO:0007669"/>
    <property type="project" value="TreeGrafter"/>
</dbReference>
<evidence type="ECO:0000256" key="1">
    <source>
        <dbReference type="ARBA" id="ARBA00003818"/>
    </source>
</evidence>
<reference evidence="7" key="1">
    <citation type="submission" date="2024-06" db="EMBL/GenBank/DDBJ databases">
        <title>Complete genome sequence of the cellulolytic actinobacterium, Cellulosimicrobium ES-005.</title>
        <authorList>
            <person name="Matthews C.T."/>
            <person name="Underwood K.D."/>
            <person name="Ghanchi K.M."/>
            <person name="Fields S.D."/>
            <person name="Gardner S.G."/>
        </authorList>
    </citation>
    <scope>NUCLEOTIDE SEQUENCE</scope>
    <source>
        <strain evidence="7">ES-005</strain>
    </source>
</reference>
<organism evidence="7">
    <name type="scientific">Cellulosimicrobium sp. ES-005</name>
    <dbReference type="NCBI Taxonomy" id="3163031"/>
    <lineage>
        <taxon>Bacteria</taxon>
        <taxon>Bacillati</taxon>
        <taxon>Actinomycetota</taxon>
        <taxon>Actinomycetes</taxon>
        <taxon>Micrococcales</taxon>
        <taxon>Promicromonosporaceae</taxon>
        <taxon>Cellulosimicrobium</taxon>
    </lineage>
</organism>
<dbReference type="InterPro" id="IPR016181">
    <property type="entry name" value="Acyl_CoA_acyltransferase"/>
</dbReference>
<dbReference type="PANTHER" id="PTHR31438:SF1">
    <property type="entry name" value="LYSINE N-ACYLTRANSFERASE C17G9.06C-RELATED"/>
    <property type="match status" value="1"/>
</dbReference>
<dbReference type="GO" id="GO:0019290">
    <property type="term" value="P:siderophore biosynthetic process"/>
    <property type="evidence" value="ECO:0007669"/>
    <property type="project" value="InterPro"/>
</dbReference>
<evidence type="ECO:0000256" key="5">
    <source>
        <dbReference type="SAM" id="MobiDB-lite"/>
    </source>
</evidence>
<keyword evidence="7" id="KW-0012">Acyltransferase</keyword>
<comment type="function">
    <text evidence="1">Acyltransferase required for the direct transfer of medium- to long-chain fatty acyl moieties from a carrier protein (MbtL) on to the epsilon-amino group of lysine residue in the mycobactin core.</text>
</comment>
<evidence type="ECO:0000256" key="4">
    <source>
        <dbReference type="ARBA" id="ARBA00031122"/>
    </source>
</evidence>
<dbReference type="PANTHER" id="PTHR31438">
    <property type="entry name" value="LYSINE N-ACYLTRANSFERASE C17G9.06C-RELATED"/>
    <property type="match status" value="1"/>
</dbReference>
<dbReference type="SMART" id="SM01006">
    <property type="entry name" value="AlcB"/>
    <property type="match status" value="1"/>
</dbReference>
<dbReference type="Pfam" id="PF13523">
    <property type="entry name" value="Acetyltransf_8"/>
    <property type="match status" value="1"/>
</dbReference>
<feature type="compositionally biased region" description="Low complexity" evidence="5">
    <location>
        <begin position="1"/>
        <end position="12"/>
    </location>
</feature>
<feature type="region of interest" description="Disordered" evidence="5">
    <location>
        <begin position="1"/>
        <end position="44"/>
    </location>
</feature>
<dbReference type="EMBL" id="CP159290">
    <property type="protein sequence ID" value="XCH31754.1"/>
    <property type="molecule type" value="Genomic_DNA"/>
</dbReference>
<name>A0AAU8G6B5_9MICO</name>
<dbReference type="RefSeq" id="WP_353709255.1">
    <property type="nucleotide sequence ID" value="NZ_CP159290.1"/>
</dbReference>
<evidence type="ECO:0000256" key="3">
    <source>
        <dbReference type="ARBA" id="ARBA00020586"/>
    </source>
</evidence>
<keyword evidence="7" id="KW-0808">Transferase</keyword>
<evidence type="ECO:0000259" key="6">
    <source>
        <dbReference type="SMART" id="SM01006"/>
    </source>
</evidence>